<dbReference type="EMBL" id="AK401785">
    <property type="protein sequence ID" value="BAM18407.1"/>
    <property type="molecule type" value="mRNA"/>
</dbReference>
<evidence type="ECO:0000256" key="2">
    <source>
        <dbReference type="ARBA" id="ARBA00006442"/>
    </source>
</evidence>
<keyword evidence="3" id="KW-0285">Flavoprotein</keyword>
<sequence length="114" mass="12803">MAIGHIGLSQYHGKVAGLNILKKETQLKTVPYFWTMLFGKSIRYAGCGKPSSTQIEGDIDALKFVIFFFDNSDKVIAVASCMRDPVVSQFAELVYQGKSLYKKDLKDDPFAWTK</sequence>
<dbReference type="GO" id="GO:0016651">
    <property type="term" value="F:oxidoreductase activity, acting on NAD(P)H"/>
    <property type="evidence" value="ECO:0007669"/>
    <property type="project" value="TreeGrafter"/>
</dbReference>
<dbReference type="GO" id="GO:0005737">
    <property type="term" value="C:cytoplasm"/>
    <property type="evidence" value="ECO:0007669"/>
    <property type="project" value="TreeGrafter"/>
</dbReference>
<dbReference type="InterPro" id="IPR016156">
    <property type="entry name" value="FAD/NAD-linked_Rdtase_dimer_sf"/>
</dbReference>
<dbReference type="AlphaFoldDB" id="I4DKG7"/>
<name>I4DKG7_PAPXU</name>
<proteinExistence type="evidence at transcript level"/>
<organism evidence="6">
    <name type="scientific">Papilio xuthus</name>
    <name type="common">Asian swallowtail butterfly</name>
    <dbReference type="NCBI Taxonomy" id="66420"/>
    <lineage>
        <taxon>Eukaryota</taxon>
        <taxon>Metazoa</taxon>
        <taxon>Ecdysozoa</taxon>
        <taxon>Arthropoda</taxon>
        <taxon>Hexapoda</taxon>
        <taxon>Insecta</taxon>
        <taxon>Pterygota</taxon>
        <taxon>Neoptera</taxon>
        <taxon>Endopterygota</taxon>
        <taxon>Lepidoptera</taxon>
        <taxon>Glossata</taxon>
        <taxon>Ditrysia</taxon>
        <taxon>Papilionoidea</taxon>
        <taxon>Papilionidae</taxon>
        <taxon>Papilioninae</taxon>
        <taxon>Papilio</taxon>
    </lineage>
</organism>
<keyword evidence="5" id="KW-0560">Oxidoreductase</keyword>
<dbReference type="PANTHER" id="PTHR43557:SF2">
    <property type="entry name" value="RIESKE DOMAIN-CONTAINING PROTEIN-RELATED"/>
    <property type="match status" value="1"/>
</dbReference>
<evidence type="ECO:0000256" key="4">
    <source>
        <dbReference type="ARBA" id="ARBA00022827"/>
    </source>
</evidence>
<dbReference type="Gene3D" id="3.30.390.30">
    <property type="match status" value="1"/>
</dbReference>
<accession>I4DKG7</accession>
<reference evidence="6" key="1">
    <citation type="journal article" date="2012" name="BMC Biol.">
        <title>Comprehensive microarray-based analysis for stage-specific larval camouflage pattern-associated genes in the swallowtail butterfly, Papilio xuthus.</title>
        <authorList>
            <person name="Futahashi R."/>
            <person name="Shirataki H."/>
            <person name="Narita T."/>
            <person name="Mita K."/>
            <person name="Fujiwara H."/>
        </authorList>
    </citation>
    <scope>NUCLEOTIDE SEQUENCE</scope>
    <source>
        <tissue evidence="6">Epidermis</tissue>
    </source>
</reference>
<dbReference type="PANTHER" id="PTHR43557">
    <property type="entry name" value="APOPTOSIS-INDUCING FACTOR 1"/>
    <property type="match status" value="1"/>
</dbReference>
<comment type="similarity">
    <text evidence="2">Belongs to the FAD-dependent oxidoreductase family.</text>
</comment>
<protein>
    <submittedName>
        <fullName evidence="6">Disulfide oxidoreductase</fullName>
    </submittedName>
</protein>
<keyword evidence="4" id="KW-0274">FAD</keyword>
<evidence type="ECO:0000256" key="5">
    <source>
        <dbReference type="ARBA" id="ARBA00023002"/>
    </source>
</evidence>
<evidence type="ECO:0000313" key="6">
    <source>
        <dbReference type="EMBL" id="BAM18407.1"/>
    </source>
</evidence>
<evidence type="ECO:0000256" key="3">
    <source>
        <dbReference type="ARBA" id="ARBA00022630"/>
    </source>
</evidence>
<comment type="cofactor">
    <cofactor evidence="1">
        <name>FAD</name>
        <dbReference type="ChEBI" id="CHEBI:57692"/>
    </cofactor>
</comment>
<dbReference type="InterPro" id="IPR050446">
    <property type="entry name" value="FAD-oxidoreductase/Apoptosis"/>
</dbReference>
<evidence type="ECO:0000256" key="1">
    <source>
        <dbReference type="ARBA" id="ARBA00001974"/>
    </source>
</evidence>
<dbReference type="SUPFAM" id="SSF55424">
    <property type="entry name" value="FAD/NAD-linked reductases, dimerisation (C-terminal) domain"/>
    <property type="match status" value="1"/>
</dbReference>